<name>A0A1G7J2C1_9FIRM</name>
<evidence type="ECO:0000313" key="1">
    <source>
        <dbReference type="EMBL" id="SDF19080.1"/>
    </source>
</evidence>
<dbReference type="STRING" id="1123285.SAMN05660235_00720"/>
<evidence type="ECO:0000313" key="2">
    <source>
        <dbReference type="Proteomes" id="UP000243333"/>
    </source>
</evidence>
<gene>
    <name evidence="1" type="ORF">SAMN05660235_00720</name>
</gene>
<sequence>MFHKLKRRKSMMQKMMDMDMDVDVMSAVKIVAAGALLYGTAKFMWDELMD</sequence>
<reference evidence="2" key="1">
    <citation type="submission" date="2016-10" db="EMBL/GenBank/DDBJ databases">
        <authorList>
            <person name="Varghese N."/>
            <person name="Submissions S."/>
        </authorList>
    </citation>
    <scope>NUCLEOTIDE SEQUENCE [LARGE SCALE GENOMIC DNA]</scope>
    <source>
        <strain evidence="2">DSM 23256</strain>
    </source>
</reference>
<dbReference type="AlphaFoldDB" id="A0A1G7J2C1"/>
<organism evidence="1 2">
    <name type="scientific">Sporolituus thermophilus DSM 23256</name>
    <dbReference type="NCBI Taxonomy" id="1123285"/>
    <lineage>
        <taxon>Bacteria</taxon>
        <taxon>Bacillati</taxon>
        <taxon>Bacillota</taxon>
        <taxon>Negativicutes</taxon>
        <taxon>Selenomonadales</taxon>
        <taxon>Sporomusaceae</taxon>
        <taxon>Sporolituus</taxon>
    </lineage>
</organism>
<accession>A0A1G7J2C1</accession>
<keyword evidence="2" id="KW-1185">Reference proteome</keyword>
<dbReference type="EMBL" id="FNBU01000004">
    <property type="protein sequence ID" value="SDF19080.1"/>
    <property type="molecule type" value="Genomic_DNA"/>
</dbReference>
<protein>
    <submittedName>
        <fullName evidence="1">Uncharacterized protein</fullName>
    </submittedName>
</protein>
<dbReference type="Proteomes" id="UP000243333">
    <property type="component" value="Unassembled WGS sequence"/>
</dbReference>
<proteinExistence type="predicted"/>
<dbReference type="RefSeq" id="WP_171904583.1">
    <property type="nucleotide sequence ID" value="NZ_FNBU01000004.1"/>
</dbReference>